<keyword evidence="7" id="KW-1185">Reference proteome</keyword>
<dbReference type="InterPro" id="IPR006689">
    <property type="entry name" value="Small_GTPase_ARF/SAR"/>
</dbReference>
<evidence type="ECO:0000256" key="3">
    <source>
        <dbReference type="PIRSR" id="PIRSR606689-1"/>
    </source>
</evidence>
<feature type="binding site" evidence="3">
    <location>
        <begin position="169"/>
        <end position="172"/>
    </location>
    <ligand>
        <name>GTP</name>
        <dbReference type="ChEBI" id="CHEBI:37565"/>
    </ligand>
</feature>
<keyword evidence="5" id="KW-0812">Transmembrane</keyword>
<evidence type="ECO:0000313" key="6">
    <source>
        <dbReference type="EMBL" id="GIY12056.1"/>
    </source>
</evidence>
<evidence type="ECO:0000256" key="1">
    <source>
        <dbReference type="ARBA" id="ARBA00022741"/>
    </source>
</evidence>
<dbReference type="InterPro" id="IPR005225">
    <property type="entry name" value="Small_GTP-bd"/>
</dbReference>
<dbReference type="GO" id="GO:0016192">
    <property type="term" value="P:vesicle-mediated transport"/>
    <property type="evidence" value="ECO:0007669"/>
    <property type="project" value="UniProtKB-ARBA"/>
</dbReference>
<dbReference type="Pfam" id="PF00025">
    <property type="entry name" value="Arf"/>
    <property type="match status" value="1"/>
</dbReference>
<keyword evidence="4" id="KW-0460">Magnesium</keyword>
<protein>
    <submittedName>
        <fullName evidence="6">ADP-ribosylation factor-like protein 3</fullName>
    </submittedName>
</protein>
<feature type="binding site" evidence="3">
    <location>
        <position position="113"/>
    </location>
    <ligand>
        <name>GTP</name>
        <dbReference type="ChEBI" id="CHEBI:37565"/>
    </ligand>
</feature>
<dbReference type="NCBIfam" id="TIGR00231">
    <property type="entry name" value="small_GTP"/>
    <property type="match status" value="1"/>
</dbReference>
<proteinExistence type="predicted"/>
<keyword evidence="4" id="KW-0479">Metal-binding</keyword>
<dbReference type="InterPro" id="IPR027417">
    <property type="entry name" value="P-loop_NTPase"/>
</dbReference>
<dbReference type="GO" id="GO:0051649">
    <property type="term" value="P:establishment of localization in cell"/>
    <property type="evidence" value="ECO:0007669"/>
    <property type="project" value="UniProtKB-ARBA"/>
</dbReference>
<reference evidence="6 7" key="1">
    <citation type="submission" date="2021-06" db="EMBL/GenBank/DDBJ databases">
        <title>Caerostris darwini draft genome.</title>
        <authorList>
            <person name="Kono N."/>
            <person name="Arakawa K."/>
        </authorList>
    </citation>
    <scope>NUCLEOTIDE SEQUENCE [LARGE SCALE GENOMIC DNA]</scope>
</reference>
<sequence length="338" mass="37579">MSVLLNAVEVKWIKASLIAGGFAVVGLSAYKFYTYYQNKKRMIDEGFEDISIIDDSVKKILVLGLGGAGKSTFLSQLSSSEVNSTKTDCTNGLNVVQVYCNNGKTLNFSEMGGSEDIRIYWSNFVQDTDVLIYIVDSTDEHRLAESVKELRILTACDKLKNLPIIILANKQDIQFAASPENIAAAFGIPELSRHNKITVLPLEMPPESDEVNKSVLRVKKIVTNICFDQRFEKKQTDVDGADVIETTDDCSSIKNIRLLKTNSLLEKNIAKNLTNDEITCPLCTNALQEISFILIMNAALLVEDERNITSIVESETDRYPLKDSILGALLMKPDFPHP</sequence>
<keyword evidence="5" id="KW-1133">Transmembrane helix</keyword>
<dbReference type="GO" id="GO:0046872">
    <property type="term" value="F:metal ion binding"/>
    <property type="evidence" value="ECO:0007669"/>
    <property type="project" value="UniProtKB-KW"/>
</dbReference>
<keyword evidence="1 3" id="KW-0547">Nucleotide-binding</keyword>
<comment type="caution">
    <text evidence="6">The sequence shown here is derived from an EMBL/GenBank/DDBJ whole genome shotgun (WGS) entry which is preliminary data.</text>
</comment>
<dbReference type="InterPro" id="IPR053254">
    <property type="entry name" value="Arf-like_GTPase"/>
</dbReference>
<keyword evidence="5" id="KW-0472">Membrane</keyword>
<evidence type="ECO:0000256" key="4">
    <source>
        <dbReference type="PIRSR" id="PIRSR606689-2"/>
    </source>
</evidence>
<dbReference type="GO" id="GO:0003924">
    <property type="term" value="F:GTPase activity"/>
    <property type="evidence" value="ECO:0007669"/>
    <property type="project" value="InterPro"/>
</dbReference>
<evidence type="ECO:0000256" key="5">
    <source>
        <dbReference type="SAM" id="Phobius"/>
    </source>
</evidence>
<dbReference type="GO" id="GO:0005525">
    <property type="term" value="F:GTP binding"/>
    <property type="evidence" value="ECO:0007669"/>
    <property type="project" value="UniProtKB-KW"/>
</dbReference>
<dbReference type="SMART" id="SM00177">
    <property type="entry name" value="ARF"/>
    <property type="match status" value="1"/>
</dbReference>
<dbReference type="SMART" id="SM00178">
    <property type="entry name" value="SAR"/>
    <property type="match status" value="1"/>
</dbReference>
<evidence type="ECO:0000256" key="2">
    <source>
        <dbReference type="ARBA" id="ARBA00023134"/>
    </source>
</evidence>
<dbReference type="PANTHER" id="PTHR46724">
    <property type="entry name" value="ADP-RIBOSYLATION FACTOR-LIKE PROTEIN 9-RELATED"/>
    <property type="match status" value="1"/>
</dbReference>
<dbReference type="EMBL" id="BPLQ01004987">
    <property type="protein sequence ID" value="GIY12056.1"/>
    <property type="molecule type" value="Genomic_DNA"/>
</dbReference>
<dbReference type="Gene3D" id="3.40.50.300">
    <property type="entry name" value="P-loop containing nucleotide triphosphate hydrolases"/>
    <property type="match status" value="1"/>
</dbReference>
<keyword evidence="2 3" id="KW-0342">GTP-binding</keyword>
<dbReference type="AlphaFoldDB" id="A0AAV4QVD6"/>
<feature type="binding site" evidence="4">
    <location>
        <position position="90"/>
    </location>
    <ligand>
        <name>Mg(2+)</name>
        <dbReference type="ChEBI" id="CHEBI:18420"/>
    </ligand>
</feature>
<feature type="transmembrane region" description="Helical" evidence="5">
    <location>
        <begin position="12"/>
        <end position="33"/>
    </location>
</feature>
<evidence type="ECO:0000313" key="7">
    <source>
        <dbReference type="Proteomes" id="UP001054837"/>
    </source>
</evidence>
<feature type="binding site" evidence="3">
    <location>
        <begin position="64"/>
        <end position="71"/>
    </location>
    <ligand>
        <name>GTP</name>
        <dbReference type="ChEBI" id="CHEBI:37565"/>
    </ligand>
</feature>
<name>A0AAV4QVD6_9ARAC</name>
<dbReference type="PRINTS" id="PR00328">
    <property type="entry name" value="SAR1GTPBP"/>
</dbReference>
<dbReference type="Proteomes" id="UP001054837">
    <property type="component" value="Unassembled WGS sequence"/>
</dbReference>
<dbReference type="SUPFAM" id="SSF52540">
    <property type="entry name" value="P-loop containing nucleoside triphosphate hydrolases"/>
    <property type="match status" value="1"/>
</dbReference>
<organism evidence="6 7">
    <name type="scientific">Caerostris darwini</name>
    <dbReference type="NCBI Taxonomy" id="1538125"/>
    <lineage>
        <taxon>Eukaryota</taxon>
        <taxon>Metazoa</taxon>
        <taxon>Ecdysozoa</taxon>
        <taxon>Arthropoda</taxon>
        <taxon>Chelicerata</taxon>
        <taxon>Arachnida</taxon>
        <taxon>Araneae</taxon>
        <taxon>Araneomorphae</taxon>
        <taxon>Entelegynae</taxon>
        <taxon>Araneoidea</taxon>
        <taxon>Araneidae</taxon>
        <taxon>Caerostris</taxon>
    </lineage>
</organism>
<feature type="binding site" evidence="4">
    <location>
        <position position="71"/>
    </location>
    <ligand>
        <name>Mg(2+)</name>
        <dbReference type="ChEBI" id="CHEBI:18420"/>
    </ligand>
</feature>
<gene>
    <name evidence="6" type="primary">arl3</name>
    <name evidence="6" type="ORF">CDAR_449761</name>
</gene>
<accession>A0AAV4QVD6</accession>
<dbReference type="PROSITE" id="PS51417">
    <property type="entry name" value="ARF"/>
    <property type="match status" value="1"/>
</dbReference>